<keyword evidence="1" id="KW-0812">Transmembrane</keyword>
<evidence type="ECO:0000256" key="1">
    <source>
        <dbReference type="SAM" id="Phobius"/>
    </source>
</evidence>
<keyword evidence="1" id="KW-0472">Membrane</keyword>
<dbReference type="Proteomes" id="UP000018291">
    <property type="component" value="Unassembled WGS sequence"/>
</dbReference>
<comment type="caution">
    <text evidence="2">The sequence shown here is derived from an EMBL/GenBank/DDBJ whole genome shotgun (WGS) entry which is preliminary data.</text>
</comment>
<reference evidence="2 3" key="1">
    <citation type="journal article" date="2013" name="ISME J.">
        <title>Metabolic model for the filamentous 'Candidatus Microthrix parvicella' based on genomic and metagenomic analyses.</title>
        <authorList>
            <person name="Jon McIlroy S."/>
            <person name="Kristiansen R."/>
            <person name="Albertsen M."/>
            <person name="Michael Karst S."/>
            <person name="Rossetti S."/>
            <person name="Lund Nielsen J."/>
            <person name="Tandoi V."/>
            <person name="James Seviour R."/>
            <person name="Nielsen P.H."/>
        </authorList>
    </citation>
    <scope>NUCLEOTIDE SEQUENCE [LARGE SCALE GENOMIC DNA]</scope>
    <source>
        <strain evidence="2 3">RN1</strain>
    </source>
</reference>
<evidence type="ECO:0000313" key="3">
    <source>
        <dbReference type="Proteomes" id="UP000018291"/>
    </source>
</evidence>
<dbReference type="EMBL" id="CANL01000029">
    <property type="protein sequence ID" value="CCM64194.1"/>
    <property type="molecule type" value="Genomic_DNA"/>
</dbReference>
<accession>R4YZW8</accession>
<keyword evidence="3" id="KW-1185">Reference proteome</keyword>
<sequence length="54" mass="6052">MFRGVVATKFDSLDIKVDAIRTEIDKKQTGLIRWAIALFVAMPSGLVVDQALFR</sequence>
<protein>
    <submittedName>
        <fullName evidence="2">Uncharacterized protein</fullName>
    </submittedName>
</protein>
<dbReference type="STRING" id="1229780.BN381_350054"/>
<gene>
    <name evidence="2" type="ORF">BN381_350054</name>
</gene>
<name>R4YZW8_9ACTN</name>
<proteinExistence type="predicted"/>
<feature type="transmembrane region" description="Helical" evidence="1">
    <location>
        <begin position="31"/>
        <end position="53"/>
    </location>
</feature>
<dbReference type="AlphaFoldDB" id="R4YZW8"/>
<evidence type="ECO:0000313" key="2">
    <source>
        <dbReference type="EMBL" id="CCM64194.1"/>
    </source>
</evidence>
<dbReference type="RefSeq" id="WP_012227912.1">
    <property type="nucleotide sequence ID" value="NZ_HG422565.1"/>
</dbReference>
<dbReference type="HOGENOM" id="CLU_3041529_0_0_11"/>
<organism evidence="2 3">
    <name type="scientific">Candidatus Neomicrothrix parvicella RN1</name>
    <dbReference type="NCBI Taxonomy" id="1229780"/>
    <lineage>
        <taxon>Bacteria</taxon>
        <taxon>Bacillati</taxon>
        <taxon>Actinomycetota</taxon>
        <taxon>Acidimicrobiia</taxon>
        <taxon>Acidimicrobiales</taxon>
        <taxon>Microthrixaceae</taxon>
        <taxon>Candidatus Neomicrothrix</taxon>
    </lineage>
</organism>
<keyword evidence="1" id="KW-1133">Transmembrane helix</keyword>